<accession>A0A840ZGS6</accession>
<dbReference type="InterPro" id="IPR036249">
    <property type="entry name" value="Thioredoxin-like_sf"/>
</dbReference>
<keyword evidence="1" id="KW-0732">Signal</keyword>
<feature type="signal peptide" evidence="1">
    <location>
        <begin position="1"/>
        <end position="25"/>
    </location>
</feature>
<evidence type="ECO:0000313" key="3">
    <source>
        <dbReference type="Proteomes" id="UP000583454"/>
    </source>
</evidence>
<dbReference type="SUPFAM" id="SSF52833">
    <property type="entry name" value="Thioredoxin-like"/>
    <property type="match status" value="1"/>
</dbReference>
<dbReference type="Gene3D" id="3.40.30.10">
    <property type="entry name" value="Glutaredoxin"/>
    <property type="match status" value="1"/>
</dbReference>
<dbReference type="AlphaFoldDB" id="A0A840ZGS6"/>
<organism evidence="2 3">
    <name type="scientific">Methylorubrum rhodinum</name>
    <dbReference type="NCBI Taxonomy" id="29428"/>
    <lineage>
        <taxon>Bacteria</taxon>
        <taxon>Pseudomonadati</taxon>
        <taxon>Pseudomonadota</taxon>
        <taxon>Alphaproteobacteria</taxon>
        <taxon>Hyphomicrobiales</taxon>
        <taxon>Methylobacteriaceae</taxon>
        <taxon>Methylorubrum</taxon>
    </lineage>
</organism>
<sequence>MPSIFRQTVAASFGLLALATTGLGAAETGGAEASSGSSDLAVLLQPTAASRPRRDQHGERPTPESLRDRLVVVSFVSVGCTIVCAVRTLDLDKLARALPEPLRGRVSFLALDTDPTGDDARDEAGRLRRFAEGLVGPTTPLRFLDADAAATAAIADRLRYPARALPEPPQTILVFDRRGQIAMTYGSDPLDAPRLRRDLAILDTFEDGVGRPPRGTSEPAPTH</sequence>
<reference evidence="2 3" key="1">
    <citation type="submission" date="2020-08" db="EMBL/GenBank/DDBJ databases">
        <title>Genomic Encyclopedia of Type Strains, Phase IV (KMG-IV): sequencing the most valuable type-strain genomes for metagenomic binning, comparative biology and taxonomic classification.</title>
        <authorList>
            <person name="Goeker M."/>
        </authorList>
    </citation>
    <scope>NUCLEOTIDE SEQUENCE [LARGE SCALE GENOMIC DNA]</scope>
    <source>
        <strain evidence="2 3">DSM 2163</strain>
    </source>
</reference>
<proteinExistence type="predicted"/>
<evidence type="ECO:0000313" key="2">
    <source>
        <dbReference type="EMBL" id="MBB5756083.1"/>
    </source>
</evidence>
<feature type="chain" id="PRO_5032898739" evidence="1">
    <location>
        <begin position="26"/>
        <end position="223"/>
    </location>
</feature>
<gene>
    <name evidence="2" type="ORF">HNR00_000779</name>
</gene>
<protein>
    <submittedName>
        <fullName evidence="2">Cytochrome oxidase Cu insertion factor (SCO1/SenC/PrrC family)</fullName>
    </submittedName>
</protein>
<dbReference type="EMBL" id="JACHOP010000002">
    <property type="protein sequence ID" value="MBB5756083.1"/>
    <property type="molecule type" value="Genomic_DNA"/>
</dbReference>
<comment type="caution">
    <text evidence="2">The sequence shown here is derived from an EMBL/GenBank/DDBJ whole genome shotgun (WGS) entry which is preliminary data.</text>
</comment>
<keyword evidence="3" id="KW-1185">Reference proteome</keyword>
<dbReference type="Proteomes" id="UP000583454">
    <property type="component" value="Unassembled WGS sequence"/>
</dbReference>
<dbReference type="RefSeq" id="WP_183565170.1">
    <property type="nucleotide sequence ID" value="NZ_JACHOP010000002.1"/>
</dbReference>
<evidence type="ECO:0000256" key="1">
    <source>
        <dbReference type="SAM" id="SignalP"/>
    </source>
</evidence>
<name>A0A840ZGS6_9HYPH</name>